<accession>A0A1G8UGQ0</accession>
<reference evidence="2" key="1">
    <citation type="submission" date="2016-10" db="EMBL/GenBank/DDBJ databases">
        <authorList>
            <person name="Varghese N."/>
            <person name="Submissions S."/>
        </authorList>
    </citation>
    <scope>NUCLEOTIDE SEQUENCE [LARGE SCALE GENOMIC DNA]</scope>
    <source>
        <strain evidence="2">ATCC 700689</strain>
    </source>
</reference>
<protein>
    <submittedName>
        <fullName evidence="1">Uncharacterized protein</fullName>
    </submittedName>
</protein>
<sequence length="83" mass="9249">MQNNPITTTLLHTILKNQHAITDALVKIADWVEVAENNDAKAVAHSVRRSLKGVDDSRLILGQCISEIMRASGIEREEPPFTR</sequence>
<dbReference type="RefSeq" id="WP_143024549.1">
    <property type="nucleotide sequence ID" value="NZ_FNCO01000037.1"/>
</dbReference>
<proteinExistence type="predicted"/>
<evidence type="ECO:0000313" key="2">
    <source>
        <dbReference type="Proteomes" id="UP000182894"/>
    </source>
</evidence>
<dbReference type="EMBL" id="FNCO01000037">
    <property type="protein sequence ID" value="SDJ52908.1"/>
    <property type="molecule type" value="Genomic_DNA"/>
</dbReference>
<organism evidence="1 2">
    <name type="scientific">Pseudomonas abietaniphila</name>
    <dbReference type="NCBI Taxonomy" id="89065"/>
    <lineage>
        <taxon>Bacteria</taxon>
        <taxon>Pseudomonadati</taxon>
        <taxon>Pseudomonadota</taxon>
        <taxon>Gammaproteobacteria</taxon>
        <taxon>Pseudomonadales</taxon>
        <taxon>Pseudomonadaceae</taxon>
        <taxon>Pseudomonas</taxon>
    </lineage>
</organism>
<gene>
    <name evidence="1" type="ORF">SAMN05216605_1375</name>
</gene>
<dbReference type="AlphaFoldDB" id="A0A1G8UGQ0"/>
<dbReference type="OrthoDB" id="6990909at2"/>
<name>A0A1G8UGQ0_9PSED</name>
<evidence type="ECO:0000313" key="1">
    <source>
        <dbReference type="EMBL" id="SDJ52908.1"/>
    </source>
</evidence>
<keyword evidence="2" id="KW-1185">Reference proteome</keyword>
<dbReference type="Proteomes" id="UP000182894">
    <property type="component" value="Unassembled WGS sequence"/>
</dbReference>